<protein>
    <submittedName>
        <fullName evidence="1">Uncharacterized protein</fullName>
    </submittedName>
</protein>
<sequence length="43" mass="5286">MNYSTLFSTIFLQKNIPFFIKGDELNDNLYFSHILSFFPFYRR</sequence>
<comment type="caution">
    <text evidence="1">The sequence shown here is derived from an EMBL/GenBank/DDBJ whole genome shotgun (WGS) entry which is preliminary data.</text>
</comment>
<proteinExistence type="predicted"/>
<dbReference type="AlphaFoldDB" id="U1WQD3"/>
<gene>
    <name evidence="1" type="ORF">HMPREF0083_06020</name>
</gene>
<dbReference type="HOGENOM" id="CLU_3228915_0_0_9"/>
<evidence type="ECO:0000313" key="1">
    <source>
        <dbReference type="EMBL" id="ERI04508.1"/>
    </source>
</evidence>
<dbReference type="Proteomes" id="UP000016511">
    <property type="component" value="Unassembled WGS sequence"/>
</dbReference>
<dbReference type="EMBL" id="AWSJ01000381">
    <property type="protein sequence ID" value="ERI04508.1"/>
    <property type="molecule type" value="Genomic_DNA"/>
</dbReference>
<dbReference type="STRING" id="649747.HMPREF0083_06020"/>
<accession>U1WQD3</accession>
<name>U1WQD3_ANEAE</name>
<keyword evidence="2" id="KW-1185">Reference proteome</keyword>
<evidence type="ECO:0000313" key="2">
    <source>
        <dbReference type="Proteomes" id="UP000016511"/>
    </source>
</evidence>
<reference evidence="1 2" key="1">
    <citation type="submission" date="2013-08" db="EMBL/GenBank/DDBJ databases">
        <authorList>
            <person name="Weinstock G."/>
            <person name="Sodergren E."/>
            <person name="Wylie T."/>
            <person name="Fulton L."/>
            <person name="Fulton R."/>
            <person name="Fronick C."/>
            <person name="O'Laughlin M."/>
            <person name="Godfrey J."/>
            <person name="Miner T."/>
            <person name="Herter B."/>
            <person name="Appelbaum E."/>
            <person name="Cordes M."/>
            <person name="Lek S."/>
            <person name="Wollam A."/>
            <person name="Pepin K.H."/>
            <person name="Palsikar V.B."/>
            <person name="Mitreva M."/>
            <person name="Wilson R.K."/>
        </authorList>
    </citation>
    <scope>NUCLEOTIDE SEQUENCE [LARGE SCALE GENOMIC DNA]</scope>
    <source>
        <strain evidence="1 2">ATCC 12856</strain>
    </source>
</reference>
<organism evidence="1 2">
    <name type="scientific">Aneurinibacillus aneurinilyticus ATCC 12856</name>
    <dbReference type="NCBI Taxonomy" id="649747"/>
    <lineage>
        <taxon>Bacteria</taxon>
        <taxon>Bacillati</taxon>
        <taxon>Bacillota</taxon>
        <taxon>Bacilli</taxon>
        <taxon>Bacillales</taxon>
        <taxon>Paenibacillaceae</taxon>
        <taxon>Aneurinibacillus group</taxon>
        <taxon>Aneurinibacillus</taxon>
    </lineage>
</organism>